<dbReference type="PANTHER" id="PTHR45964:SF5">
    <property type="entry name" value="WSCD FAMILY MEMBER CG9164"/>
    <property type="match status" value="1"/>
</dbReference>
<dbReference type="SMART" id="SM00321">
    <property type="entry name" value="WSC"/>
    <property type="match status" value="1"/>
</dbReference>
<accession>R4XBP1</accession>
<dbReference type="STRING" id="1097556.R4XBP1"/>
<keyword evidence="1" id="KW-0677">Repeat</keyword>
<dbReference type="InterPro" id="IPR005197">
    <property type="entry name" value="Glyco_hydro_71"/>
</dbReference>
<reference evidence="4 5" key="1">
    <citation type="journal article" date="2013" name="MBio">
        <title>Genome sequencing of the plant pathogen Taphrina deformans, the causal agent of peach leaf curl.</title>
        <authorList>
            <person name="Cisse O.H."/>
            <person name="Almeida J.M.G.C.F."/>
            <person name="Fonseca A."/>
            <person name="Kumar A.A."/>
            <person name="Salojaervi J."/>
            <person name="Overmyer K."/>
            <person name="Hauser P.M."/>
            <person name="Pagni M."/>
        </authorList>
    </citation>
    <scope>NUCLEOTIDE SEQUENCE [LARGE SCALE GENOMIC DNA]</scope>
    <source>
        <strain evidence="5">PYCC 5710 / ATCC 11124 / CBS 356.35 / IMI 108563 / JCM 9778 / NBRC 8474</strain>
    </source>
</reference>
<dbReference type="EMBL" id="CAHR02000011">
    <property type="protein sequence ID" value="CCG80753.1"/>
    <property type="molecule type" value="Genomic_DNA"/>
</dbReference>
<evidence type="ECO:0000256" key="2">
    <source>
        <dbReference type="SAM" id="MobiDB-lite"/>
    </source>
</evidence>
<evidence type="ECO:0000259" key="3">
    <source>
        <dbReference type="PROSITE" id="PS51212"/>
    </source>
</evidence>
<dbReference type="Pfam" id="PF03659">
    <property type="entry name" value="Glyco_hydro_71"/>
    <property type="match status" value="1"/>
</dbReference>
<evidence type="ECO:0000256" key="1">
    <source>
        <dbReference type="ARBA" id="ARBA00022737"/>
    </source>
</evidence>
<organism evidence="4 5">
    <name type="scientific">Taphrina deformans (strain PYCC 5710 / ATCC 11124 / CBS 356.35 / IMI 108563 / JCM 9778 / NBRC 8474)</name>
    <name type="common">Peach leaf curl fungus</name>
    <name type="synonym">Lalaria deformans</name>
    <dbReference type="NCBI Taxonomy" id="1097556"/>
    <lineage>
        <taxon>Eukaryota</taxon>
        <taxon>Fungi</taxon>
        <taxon>Dikarya</taxon>
        <taxon>Ascomycota</taxon>
        <taxon>Taphrinomycotina</taxon>
        <taxon>Taphrinomycetes</taxon>
        <taxon>Taphrinales</taxon>
        <taxon>Taphrinaceae</taxon>
        <taxon>Taphrina</taxon>
    </lineage>
</organism>
<feature type="region of interest" description="Disordered" evidence="2">
    <location>
        <begin position="210"/>
        <end position="251"/>
    </location>
</feature>
<proteinExistence type="predicted"/>
<dbReference type="PANTHER" id="PTHR45964">
    <property type="entry name" value="WSCD FAMILY MEMBER CG9164"/>
    <property type="match status" value="1"/>
</dbReference>
<dbReference type="Proteomes" id="UP000013776">
    <property type="component" value="Unassembled WGS sequence"/>
</dbReference>
<dbReference type="PROSITE" id="PS51212">
    <property type="entry name" value="WSC"/>
    <property type="match status" value="1"/>
</dbReference>
<dbReference type="Gene3D" id="3.20.20.80">
    <property type="entry name" value="Glycosidases"/>
    <property type="match status" value="1"/>
</dbReference>
<dbReference type="Pfam" id="PF01822">
    <property type="entry name" value="WSC"/>
    <property type="match status" value="1"/>
</dbReference>
<dbReference type="VEuPathDB" id="FungiDB:TAPDE_000377"/>
<dbReference type="InterPro" id="IPR002889">
    <property type="entry name" value="WSC_carb-bd"/>
</dbReference>
<dbReference type="InterPro" id="IPR051589">
    <property type="entry name" value="Sialate-O-sulfotransferase"/>
</dbReference>
<sequence length="706" mass="75537">MEKSLGKSSILSFNTHTRLFISCGARSGKAPPSAHTLSHPVVSASPAAASATLGVRPVYTPVASSTSGIRQVRPVYTPAASGTASTPQVQGYLGWSSLGCYPATQAGQKLLTLLTITDAAMDVKRCEDQCRGMGYSIAGLEGGKTCNCGTQFSHCASTVASSSCSSTCAGTPSQTCGGSNVMNVYAVSGYSFNSATCSATSTASALTSRTTQKSSVPTLSTTTTSRGSPTTLVSKTSSSKTTTTSSKPSQTYSVGQAYTGVPGAKNANKVFAHYMIGNMYSVQTVAEYVTEIQLAINMGVDGFACNIGTETWQADRLRLMYAAAAQVNAANPGSFVLFVSLDMAVLNNVGLSYLYPYITDYTNHGSTYKINGLQYVSTFAGESYTGGPDAISSDPAAVWLYFKNQLAQRGTEIYFVPAFTGAGPTTYGWDAVDGLLNWSAFTHYQGGDSYYMSKTSNGGDTSVTTGRNNGAVAQYSGKTYMAGIAPWFYSEFAGKFEYMNQDDLYTTRWEWLISSQPDFVEIISWNDYGESHYLGNIYGSLPADGADHDSRSWANADFDHTALGELTKYYVTAYKNKGTYPAITKNQMYIWYRPHSVTAQAPAGVAKPSCARPEPNQGDHCPDDNIYLTALVTRDTTFAVRSGTVTQTFSCPAGTRCHFVYKNFSEGKPHIDVTTGGKTTSIDATLAINNAITRYNFNLHVESYTF</sequence>
<dbReference type="eggNOG" id="ENOG502RZ85">
    <property type="taxonomic scope" value="Eukaryota"/>
</dbReference>
<dbReference type="GO" id="GO:0051118">
    <property type="term" value="F:glucan endo-1,3-alpha-glucosidase activity"/>
    <property type="evidence" value="ECO:0007669"/>
    <property type="project" value="InterPro"/>
</dbReference>
<gene>
    <name evidence="4" type="ORF">TAPDE_000377</name>
</gene>
<dbReference type="AlphaFoldDB" id="R4XBP1"/>
<dbReference type="CDD" id="cd11577">
    <property type="entry name" value="GH71"/>
    <property type="match status" value="1"/>
</dbReference>
<comment type="caution">
    <text evidence="4">The sequence shown here is derived from an EMBL/GenBank/DDBJ whole genome shotgun (WGS) entry which is preliminary data.</text>
</comment>
<evidence type="ECO:0000313" key="5">
    <source>
        <dbReference type="Proteomes" id="UP000013776"/>
    </source>
</evidence>
<feature type="domain" description="WSC" evidence="3">
    <location>
        <begin position="94"/>
        <end position="188"/>
    </location>
</feature>
<name>R4XBP1_TAPDE</name>
<evidence type="ECO:0000313" key="4">
    <source>
        <dbReference type="EMBL" id="CCG80753.1"/>
    </source>
</evidence>
<keyword evidence="5" id="KW-1185">Reference proteome</keyword>
<protein>
    <submittedName>
        <fullName evidence="4">Glucan endo-1,3-alpha-glucosidase Agn1</fullName>
    </submittedName>
</protein>
<dbReference type="OrthoDB" id="3257981at2759"/>